<comment type="caution">
    <text evidence="1">The sequence shown here is derived from an EMBL/GenBank/DDBJ whole genome shotgun (WGS) entry which is preliminary data.</text>
</comment>
<sequence>MDSGASTHITNDLNTLSLKSEYQGLEKVTVGNGQVLNITHYGKGFLNSSCSTPILLKNILVVPKITTF</sequence>
<proteinExistence type="predicted"/>
<evidence type="ECO:0000313" key="2">
    <source>
        <dbReference type="Proteomes" id="UP001163603"/>
    </source>
</evidence>
<evidence type="ECO:0000313" key="1">
    <source>
        <dbReference type="EMBL" id="KAJ0035020.1"/>
    </source>
</evidence>
<keyword evidence="2" id="KW-1185">Reference proteome</keyword>
<accession>A0ACC0YFK7</accession>
<reference evidence="2" key="1">
    <citation type="journal article" date="2023" name="G3 (Bethesda)">
        <title>Genome assembly and association tests identify interacting loci associated with vigor, precocity, and sex in interspecific pistachio rootstocks.</title>
        <authorList>
            <person name="Palmer W."/>
            <person name="Jacygrad E."/>
            <person name="Sagayaradj S."/>
            <person name="Cavanaugh K."/>
            <person name="Han R."/>
            <person name="Bertier L."/>
            <person name="Beede B."/>
            <person name="Kafkas S."/>
            <person name="Golino D."/>
            <person name="Preece J."/>
            <person name="Michelmore R."/>
        </authorList>
    </citation>
    <scope>NUCLEOTIDE SEQUENCE [LARGE SCALE GENOMIC DNA]</scope>
</reference>
<name>A0ACC0YFK7_9ROSI</name>
<gene>
    <name evidence="1" type="ORF">Pint_25237</name>
</gene>
<protein>
    <submittedName>
        <fullName evidence="1">Uncharacterized protein</fullName>
    </submittedName>
</protein>
<dbReference type="Proteomes" id="UP001163603">
    <property type="component" value="Chromosome 7"/>
</dbReference>
<dbReference type="EMBL" id="CM047742">
    <property type="protein sequence ID" value="KAJ0035020.1"/>
    <property type="molecule type" value="Genomic_DNA"/>
</dbReference>
<organism evidence="1 2">
    <name type="scientific">Pistacia integerrima</name>
    <dbReference type="NCBI Taxonomy" id="434235"/>
    <lineage>
        <taxon>Eukaryota</taxon>
        <taxon>Viridiplantae</taxon>
        <taxon>Streptophyta</taxon>
        <taxon>Embryophyta</taxon>
        <taxon>Tracheophyta</taxon>
        <taxon>Spermatophyta</taxon>
        <taxon>Magnoliopsida</taxon>
        <taxon>eudicotyledons</taxon>
        <taxon>Gunneridae</taxon>
        <taxon>Pentapetalae</taxon>
        <taxon>rosids</taxon>
        <taxon>malvids</taxon>
        <taxon>Sapindales</taxon>
        <taxon>Anacardiaceae</taxon>
        <taxon>Pistacia</taxon>
    </lineage>
</organism>